<dbReference type="OrthoDB" id="3432781at2759"/>
<accession>A0A167UR90</accession>
<dbReference type="InterPro" id="IPR025213">
    <property type="entry name" value="Sim4_Fta2"/>
</dbReference>
<dbReference type="AlphaFoldDB" id="A0A167UR90"/>
<evidence type="ECO:0008006" key="3">
    <source>
        <dbReference type="Google" id="ProtNLM"/>
    </source>
</evidence>
<comment type="caution">
    <text evidence="1">The sequence shown here is derived from an EMBL/GenBank/DDBJ whole genome shotgun (WGS) entry which is preliminary data.</text>
</comment>
<name>A0A167UR90_9HYPO</name>
<gene>
    <name evidence="1" type="ORF">SPI_04680</name>
</gene>
<evidence type="ECO:0000313" key="1">
    <source>
        <dbReference type="EMBL" id="OAA61821.1"/>
    </source>
</evidence>
<protein>
    <recommendedName>
        <fullName evidence="3">Protein kinase-like domain protein</fullName>
    </recommendedName>
</protein>
<sequence length="423" mass="47826">MYPFLPGPGEELVPLPNCEGPKLKPFDFHGPQRIEFLELLGTGIDGVVFKVKILGRIYALKLFKFNSEDYFDSDGPAGLTEDSVDIDNAKLLGPFFTYGDAFNCECRAFGRLQEAGCEDAAIGCFGYVLLDDNHEAIMMEKFYDHKLDFTCDHQSVYVDGRTRFLGQLSQNKLPPIRGIVKEFGQADPALTKRLARELLRDIVRLHSLGIVNLDVDFRQVINGKFVDFGGAMTLPHFRFSPEVHGQLEPAVQRVVELELFMMCTYDYLAFDNMVCRWNQMNPTASCMVCALPGGSNSPVDGNLPFTKRKTYDLRQTRARTRFAYADPRKYDRQTALAARVHRAARTTAPPGQPGATAERTIRKRRRPVLNPPKWYYDPGGVLGAQIKKTCSIYCTVLVKWTHKDGNFVPVGFHEDELRHLWPA</sequence>
<dbReference type="Proteomes" id="UP000076874">
    <property type="component" value="Unassembled WGS sequence"/>
</dbReference>
<dbReference type="Pfam" id="PF13095">
    <property type="entry name" value="FTA2"/>
    <property type="match status" value="1"/>
</dbReference>
<organism evidence="1 2">
    <name type="scientific">Niveomyces insectorum RCEF 264</name>
    <dbReference type="NCBI Taxonomy" id="1081102"/>
    <lineage>
        <taxon>Eukaryota</taxon>
        <taxon>Fungi</taxon>
        <taxon>Dikarya</taxon>
        <taxon>Ascomycota</taxon>
        <taxon>Pezizomycotina</taxon>
        <taxon>Sordariomycetes</taxon>
        <taxon>Hypocreomycetidae</taxon>
        <taxon>Hypocreales</taxon>
        <taxon>Cordycipitaceae</taxon>
        <taxon>Niveomyces</taxon>
    </lineage>
</organism>
<proteinExistence type="predicted"/>
<reference evidence="1 2" key="1">
    <citation type="journal article" date="2016" name="Genome Biol. Evol.">
        <title>Divergent and convergent evolution of fungal pathogenicity.</title>
        <authorList>
            <person name="Shang Y."/>
            <person name="Xiao G."/>
            <person name="Zheng P."/>
            <person name="Cen K."/>
            <person name="Zhan S."/>
            <person name="Wang C."/>
        </authorList>
    </citation>
    <scope>NUCLEOTIDE SEQUENCE [LARGE SCALE GENOMIC DNA]</scope>
    <source>
        <strain evidence="1 2">RCEF 264</strain>
    </source>
</reference>
<dbReference type="SUPFAM" id="SSF56112">
    <property type="entry name" value="Protein kinase-like (PK-like)"/>
    <property type="match status" value="1"/>
</dbReference>
<dbReference type="InterPro" id="IPR011009">
    <property type="entry name" value="Kinase-like_dom_sf"/>
</dbReference>
<evidence type="ECO:0000313" key="2">
    <source>
        <dbReference type="Proteomes" id="UP000076874"/>
    </source>
</evidence>
<dbReference type="EMBL" id="AZHD01000007">
    <property type="protein sequence ID" value="OAA61821.1"/>
    <property type="molecule type" value="Genomic_DNA"/>
</dbReference>
<dbReference type="STRING" id="1081102.A0A167UR90"/>
<keyword evidence="2" id="KW-1185">Reference proteome</keyword>